<feature type="compositionally biased region" description="Polar residues" evidence="1">
    <location>
        <begin position="234"/>
        <end position="247"/>
    </location>
</feature>
<gene>
    <name evidence="2" type="ORF">Q664_28670</name>
</gene>
<accession>A0A084SPN1</accession>
<evidence type="ECO:0000313" key="2">
    <source>
        <dbReference type="EMBL" id="KFA90416.1"/>
    </source>
</evidence>
<dbReference type="RefSeq" id="WP_043402426.1">
    <property type="nucleotide sequence ID" value="NZ_JPMI01000213.1"/>
</dbReference>
<dbReference type="Proteomes" id="UP000028547">
    <property type="component" value="Unassembled WGS sequence"/>
</dbReference>
<evidence type="ECO:0000313" key="3">
    <source>
        <dbReference type="Proteomes" id="UP000028547"/>
    </source>
</evidence>
<comment type="caution">
    <text evidence="2">The sequence shown here is derived from an EMBL/GenBank/DDBJ whole genome shotgun (WGS) entry which is preliminary data.</text>
</comment>
<organism evidence="2 3">
    <name type="scientific">Archangium violaceum Cb vi76</name>
    <dbReference type="NCBI Taxonomy" id="1406225"/>
    <lineage>
        <taxon>Bacteria</taxon>
        <taxon>Pseudomonadati</taxon>
        <taxon>Myxococcota</taxon>
        <taxon>Myxococcia</taxon>
        <taxon>Myxococcales</taxon>
        <taxon>Cystobacterineae</taxon>
        <taxon>Archangiaceae</taxon>
        <taxon>Archangium</taxon>
    </lineage>
</organism>
<name>A0A084SPN1_9BACT</name>
<evidence type="ECO:0000256" key="1">
    <source>
        <dbReference type="SAM" id="MobiDB-lite"/>
    </source>
</evidence>
<protein>
    <submittedName>
        <fullName evidence="2">Uncharacterized protein</fullName>
    </submittedName>
</protein>
<proteinExistence type="predicted"/>
<dbReference type="EMBL" id="JPMI01000213">
    <property type="protein sequence ID" value="KFA90416.1"/>
    <property type="molecule type" value="Genomic_DNA"/>
</dbReference>
<reference evidence="2 3" key="1">
    <citation type="submission" date="2014-07" db="EMBL/GenBank/DDBJ databases">
        <title>Draft Genome Sequence of Gephyronic Acid Producer, Cystobacter violaceus Strain Cb vi76.</title>
        <authorList>
            <person name="Stevens D.C."/>
            <person name="Young J."/>
            <person name="Carmichael R."/>
            <person name="Tan J."/>
            <person name="Taylor R.E."/>
        </authorList>
    </citation>
    <scope>NUCLEOTIDE SEQUENCE [LARGE SCALE GENOMIC DNA]</scope>
    <source>
        <strain evidence="2 3">Cb vi76</strain>
    </source>
</reference>
<dbReference type="AlphaFoldDB" id="A0A084SPN1"/>
<sequence length="449" mass="46569">MSGTIRPGVSSLFQTATQVVNTAKEIAKTVSDQVTSAAQNAASTAQSVFEAASNAAPLVDLSGGTPAPVQGPVVRDGSPATALGWANERLGNTGYDEQCLDFVKGAYAIHQTAARSPEINFASGTNNAIGAFNGLEANGKIVPPDSGIPLRAGDIVFFGADEKNDMDGHICIATGNTAADGTPEVITSGYPGAPGVHLSSIGQLSEESGPYIGHTTPELAFAEGTWPGSPEARPTSTQGATNPAGNAPQAWNNTCGANALMSMEAAVDPERAAQLAAMSPQERAEYEGAVLRSDPENRFTLGTRPGGTTQGWGTYMMKRQVSERFGGEATEIQPHNRSQAVDALTTQLAEGKPVAIGLAGHWMSATAMRDGESGRELLIHDSWTGTSAWVPEADLRQPGSGWVRTHFPGAPFEGAIQSLVAPGQPVLEPGSVYREAEAGMLEGVRAEMS</sequence>
<feature type="region of interest" description="Disordered" evidence="1">
    <location>
        <begin position="225"/>
        <end position="247"/>
    </location>
</feature>